<dbReference type="InterPro" id="IPR050266">
    <property type="entry name" value="AB_hydrolase_sf"/>
</dbReference>
<evidence type="ECO:0000259" key="1">
    <source>
        <dbReference type="Pfam" id="PF00561"/>
    </source>
</evidence>
<dbReference type="PANTHER" id="PTHR43798:SF5">
    <property type="entry name" value="MONOACYLGLYCEROL LIPASE ABHD6"/>
    <property type="match status" value="1"/>
</dbReference>
<keyword evidence="3" id="KW-1185">Reference proteome</keyword>
<dbReference type="SUPFAM" id="SSF53474">
    <property type="entry name" value="alpha/beta-Hydrolases"/>
    <property type="match status" value="1"/>
</dbReference>
<dbReference type="Proteomes" id="UP000255265">
    <property type="component" value="Unassembled WGS sequence"/>
</dbReference>
<comment type="caution">
    <text evidence="2">The sequence shown here is derived from an EMBL/GenBank/DDBJ whole genome shotgun (WGS) entry which is preliminary data.</text>
</comment>
<dbReference type="OrthoDB" id="9780765at2"/>
<dbReference type="InterPro" id="IPR029058">
    <property type="entry name" value="AB_hydrolase_fold"/>
</dbReference>
<feature type="domain" description="AB hydrolase-1" evidence="1">
    <location>
        <begin position="21"/>
        <end position="191"/>
    </location>
</feature>
<evidence type="ECO:0000313" key="3">
    <source>
        <dbReference type="Proteomes" id="UP000255265"/>
    </source>
</evidence>
<dbReference type="RefSeq" id="WP_114803899.1">
    <property type="nucleotide sequence ID" value="NZ_QQAV01000008.1"/>
</dbReference>
<evidence type="ECO:0000313" key="2">
    <source>
        <dbReference type="EMBL" id="RDI21986.1"/>
    </source>
</evidence>
<gene>
    <name evidence="2" type="ORF">DFR41_108110</name>
</gene>
<sequence length="262" mass="27603">MPEFMALRGTRTAFELAGTGPVLLMLHGAEGSRRQFATIRAHLQPHFTVLTYDQRDCGDTDSPEAPATLADLADDAQALMAALGIPRAHVFGTSLGGRVAQTLALRHPAAIDHLVLSSTWPLPVDLSTENPEAVTATAQLRAGLPATAEQLAAYFYPAAYLAAHPQARMHFAAAPPRSARSERRFLTARDMPALDPSHIAAPTLVIAGALDALVPSRLSLALAQSIPGARVALLPEVGHLGVAQAPDAVARLVIDFTRGAQT</sequence>
<organism evidence="2 3">
    <name type="scientific">Pseudacidovorax intermedius</name>
    <dbReference type="NCBI Taxonomy" id="433924"/>
    <lineage>
        <taxon>Bacteria</taxon>
        <taxon>Pseudomonadati</taxon>
        <taxon>Pseudomonadota</taxon>
        <taxon>Betaproteobacteria</taxon>
        <taxon>Burkholderiales</taxon>
        <taxon>Comamonadaceae</taxon>
        <taxon>Pseudacidovorax</taxon>
    </lineage>
</organism>
<proteinExistence type="predicted"/>
<dbReference type="EMBL" id="QQAV01000008">
    <property type="protein sequence ID" value="RDI21986.1"/>
    <property type="molecule type" value="Genomic_DNA"/>
</dbReference>
<dbReference type="PANTHER" id="PTHR43798">
    <property type="entry name" value="MONOACYLGLYCEROL LIPASE"/>
    <property type="match status" value="1"/>
</dbReference>
<dbReference type="Pfam" id="PF00561">
    <property type="entry name" value="Abhydrolase_1"/>
    <property type="match status" value="1"/>
</dbReference>
<dbReference type="GO" id="GO:0016020">
    <property type="term" value="C:membrane"/>
    <property type="evidence" value="ECO:0007669"/>
    <property type="project" value="TreeGrafter"/>
</dbReference>
<name>A0A370FBK0_9BURK</name>
<dbReference type="GO" id="GO:0046464">
    <property type="term" value="P:acylglycerol catabolic process"/>
    <property type="evidence" value="ECO:0007669"/>
    <property type="project" value="TreeGrafter"/>
</dbReference>
<dbReference type="PRINTS" id="PR00111">
    <property type="entry name" value="ABHYDROLASE"/>
</dbReference>
<protein>
    <submittedName>
        <fullName evidence="2">3-oxoadipate enol-lactonase</fullName>
    </submittedName>
</protein>
<dbReference type="GO" id="GO:0047372">
    <property type="term" value="F:monoacylglycerol lipase activity"/>
    <property type="evidence" value="ECO:0007669"/>
    <property type="project" value="TreeGrafter"/>
</dbReference>
<dbReference type="AlphaFoldDB" id="A0A370FBK0"/>
<dbReference type="InterPro" id="IPR000073">
    <property type="entry name" value="AB_hydrolase_1"/>
</dbReference>
<dbReference type="Gene3D" id="3.40.50.1820">
    <property type="entry name" value="alpha/beta hydrolase"/>
    <property type="match status" value="1"/>
</dbReference>
<accession>A0A370FBK0</accession>
<reference evidence="2 3" key="1">
    <citation type="submission" date="2018-07" db="EMBL/GenBank/DDBJ databases">
        <title>Genomic Encyclopedia of Type Strains, Phase IV (KMG-IV): sequencing the most valuable type-strain genomes for metagenomic binning, comparative biology and taxonomic classification.</title>
        <authorList>
            <person name="Goeker M."/>
        </authorList>
    </citation>
    <scope>NUCLEOTIDE SEQUENCE [LARGE SCALE GENOMIC DNA]</scope>
    <source>
        <strain evidence="2 3">DSM 21352</strain>
    </source>
</reference>